<evidence type="ECO:0000256" key="1">
    <source>
        <dbReference type="SAM" id="Phobius"/>
    </source>
</evidence>
<dbReference type="AlphaFoldDB" id="A0A917H9T6"/>
<evidence type="ECO:0000313" key="3">
    <source>
        <dbReference type="Proteomes" id="UP000600247"/>
    </source>
</evidence>
<protein>
    <submittedName>
        <fullName evidence="2">Uncharacterized protein</fullName>
    </submittedName>
</protein>
<name>A0A917H9T6_9BACL</name>
<keyword evidence="1" id="KW-0812">Transmembrane</keyword>
<dbReference type="Proteomes" id="UP000600247">
    <property type="component" value="Unassembled WGS sequence"/>
</dbReference>
<accession>A0A917H9T6</accession>
<gene>
    <name evidence="2" type="ORF">GCM10010918_30620</name>
</gene>
<keyword evidence="1" id="KW-1133">Transmembrane helix</keyword>
<organism evidence="2 3">
    <name type="scientific">Paenibacillus radicis</name>
    <name type="common">ex Gao et al. 2016</name>
    <dbReference type="NCBI Taxonomy" id="1737354"/>
    <lineage>
        <taxon>Bacteria</taxon>
        <taxon>Bacillati</taxon>
        <taxon>Bacillota</taxon>
        <taxon>Bacilli</taxon>
        <taxon>Bacillales</taxon>
        <taxon>Paenibacillaceae</taxon>
        <taxon>Paenibacillus</taxon>
    </lineage>
</organism>
<feature type="transmembrane region" description="Helical" evidence="1">
    <location>
        <begin position="185"/>
        <end position="213"/>
    </location>
</feature>
<reference evidence="2 3" key="1">
    <citation type="journal article" date="2014" name="Int. J. Syst. Evol. Microbiol.">
        <title>Complete genome sequence of Corynebacterium casei LMG S-19264T (=DSM 44701T), isolated from a smear-ripened cheese.</title>
        <authorList>
            <consortium name="US DOE Joint Genome Institute (JGI-PGF)"/>
            <person name="Walter F."/>
            <person name="Albersmeier A."/>
            <person name="Kalinowski J."/>
            <person name="Ruckert C."/>
        </authorList>
    </citation>
    <scope>NUCLEOTIDE SEQUENCE [LARGE SCALE GENOMIC DNA]</scope>
    <source>
        <strain evidence="2 3">CGMCC 1.15286</strain>
    </source>
</reference>
<evidence type="ECO:0000313" key="2">
    <source>
        <dbReference type="EMBL" id="GGG72625.1"/>
    </source>
</evidence>
<sequence length="227" mass="25638">MKKAIGIALSVLGIMISLATFNPLYLIYQEKQIQRSLDHQYDITQKDLINNQLEFNNNMMKIVEEPSGDVVNLQVILNGEPLAGPIAAQLSNDNVTYTKRVWVNAFAIRESGNRNREDDLLAIVTMPELNKWNIYYVNHLNQVETKSMDAENKSKNPLDIRLVKYSGASLMGYKSDIQYASANPFALVIPVVIFIVGILLTAAGFILWLRVWVRNKGPNSMEKRPLA</sequence>
<keyword evidence="3" id="KW-1185">Reference proteome</keyword>
<keyword evidence="1" id="KW-0472">Membrane</keyword>
<proteinExistence type="predicted"/>
<comment type="caution">
    <text evidence="2">The sequence shown here is derived from an EMBL/GenBank/DDBJ whole genome shotgun (WGS) entry which is preliminary data.</text>
</comment>
<dbReference type="EMBL" id="BMHY01000005">
    <property type="protein sequence ID" value="GGG72625.1"/>
    <property type="molecule type" value="Genomic_DNA"/>
</dbReference>
<dbReference type="RefSeq" id="WP_188890062.1">
    <property type="nucleotide sequence ID" value="NZ_BMHY01000005.1"/>
</dbReference>